<dbReference type="RefSeq" id="WP_165913670.1">
    <property type="nucleotide sequence ID" value="NZ_CP058648.1"/>
</dbReference>
<proteinExistence type="predicted"/>
<evidence type="ECO:0000313" key="1">
    <source>
        <dbReference type="EMBL" id="TCQ02932.1"/>
    </source>
</evidence>
<dbReference type="EMBL" id="SLYC01000012">
    <property type="protein sequence ID" value="TCQ02932.1"/>
    <property type="molecule type" value="Genomic_DNA"/>
</dbReference>
<keyword evidence="2" id="KW-1185">Reference proteome</keyword>
<dbReference type="InterPro" id="IPR031841">
    <property type="entry name" value="Endopep_inhib"/>
</dbReference>
<organism evidence="1 2">
    <name type="scientific">Serpentinicella alkaliphila</name>
    <dbReference type="NCBI Taxonomy" id="1734049"/>
    <lineage>
        <taxon>Bacteria</taxon>
        <taxon>Bacillati</taxon>
        <taxon>Bacillota</taxon>
        <taxon>Clostridia</taxon>
        <taxon>Peptostreptococcales</taxon>
        <taxon>Natronincolaceae</taxon>
        <taxon>Serpentinicella</taxon>
    </lineage>
</organism>
<name>A0A4R2TKK9_9FIRM</name>
<dbReference type="Pfam" id="PF16800">
    <property type="entry name" value="Endopep_inhib"/>
    <property type="match status" value="1"/>
</dbReference>
<dbReference type="Gene3D" id="3.10.450.420">
    <property type="match status" value="1"/>
</dbReference>
<reference evidence="1 2" key="1">
    <citation type="submission" date="2019-03" db="EMBL/GenBank/DDBJ databases">
        <title>Genomic Encyclopedia of Type Strains, Phase IV (KMG-IV): sequencing the most valuable type-strain genomes for metagenomic binning, comparative biology and taxonomic classification.</title>
        <authorList>
            <person name="Goeker M."/>
        </authorList>
    </citation>
    <scope>NUCLEOTIDE SEQUENCE [LARGE SCALE GENOMIC DNA]</scope>
    <source>
        <strain evidence="1 2">DSM 100013</strain>
    </source>
</reference>
<gene>
    <name evidence="1" type="ORF">EDD79_101262</name>
</gene>
<accession>A0A4R2TKK9</accession>
<evidence type="ECO:0000313" key="2">
    <source>
        <dbReference type="Proteomes" id="UP000295504"/>
    </source>
</evidence>
<protein>
    <submittedName>
        <fullName evidence="1">IseA-like putative DL-endopeptidase inhibitor</fullName>
    </submittedName>
</protein>
<dbReference type="InterPro" id="IPR053749">
    <property type="entry name" value="TA_system-associated_sf"/>
</dbReference>
<sequence length="182" mass="21291">MKRFLILIIFILPLWGCNTGIQVEKTVSLPSIEDVKEAYYKSYEAFTWFDLTTLPADSSSKEINGRIYNRVNHDIIKTYADLEKYLSSLFTKDIVQEMLSNKSTCYIDIEGELYTMLADRGTDIYKGEAILEVKQINDKEYICTVEVELLGNDFSVTGYETHYYSYELKDGQWLFTNFYLYK</sequence>
<dbReference type="AlphaFoldDB" id="A0A4R2TKK9"/>
<comment type="caution">
    <text evidence="1">The sequence shown here is derived from an EMBL/GenBank/DDBJ whole genome shotgun (WGS) entry which is preliminary data.</text>
</comment>
<dbReference type="Proteomes" id="UP000295504">
    <property type="component" value="Unassembled WGS sequence"/>
</dbReference>